<protein>
    <submittedName>
        <fullName evidence="3">Uncharacterized protein</fullName>
    </submittedName>
</protein>
<proteinExistence type="predicted"/>
<dbReference type="EMBL" id="JAYMYR010000006">
    <property type="protein sequence ID" value="KAK7357692.1"/>
    <property type="molecule type" value="Genomic_DNA"/>
</dbReference>
<accession>A0AAN9R388</accession>
<reference evidence="3 4" key="1">
    <citation type="submission" date="2024-01" db="EMBL/GenBank/DDBJ databases">
        <title>The genomes of 5 underutilized Papilionoideae crops provide insights into root nodulation and disease resistanc.</title>
        <authorList>
            <person name="Jiang F."/>
        </authorList>
    </citation>
    <scope>NUCLEOTIDE SEQUENCE [LARGE SCALE GENOMIC DNA]</scope>
    <source>
        <strain evidence="3">JINMINGXINNONG_FW02</strain>
        <tissue evidence="3">Leaves</tissue>
    </source>
</reference>
<keyword evidence="2" id="KW-0812">Transmembrane</keyword>
<feature type="region of interest" description="Disordered" evidence="1">
    <location>
        <begin position="1"/>
        <end position="23"/>
    </location>
</feature>
<keyword evidence="2" id="KW-0472">Membrane</keyword>
<evidence type="ECO:0000313" key="3">
    <source>
        <dbReference type="EMBL" id="KAK7357692.1"/>
    </source>
</evidence>
<evidence type="ECO:0000256" key="2">
    <source>
        <dbReference type="SAM" id="Phobius"/>
    </source>
</evidence>
<keyword evidence="2" id="KW-1133">Transmembrane helix</keyword>
<sequence>MVSSRTNESAAESQPSSTATDWTEMSRVCVKHVSGKRDRWSRNKRGISMLAQVSEDSGSSIDDDDGVEVRPFQSKKTSLYNVVHFVISNQTAGWFNIIYLLHNTAVSVALTLVFAMISS</sequence>
<keyword evidence="4" id="KW-1185">Reference proteome</keyword>
<gene>
    <name evidence="3" type="ORF">VNO80_16987</name>
</gene>
<dbReference type="AlphaFoldDB" id="A0AAN9R388"/>
<comment type="caution">
    <text evidence="3">The sequence shown here is derived from an EMBL/GenBank/DDBJ whole genome shotgun (WGS) entry which is preliminary data.</text>
</comment>
<evidence type="ECO:0000256" key="1">
    <source>
        <dbReference type="SAM" id="MobiDB-lite"/>
    </source>
</evidence>
<dbReference type="Proteomes" id="UP001374584">
    <property type="component" value="Unassembled WGS sequence"/>
</dbReference>
<name>A0AAN9R388_PHACN</name>
<feature type="transmembrane region" description="Helical" evidence="2">
    <location>
        <begin position="97"/>
        <end position="117"/>
    </location>
</feature>
<organism evidence="3 4">
    <name type="scientific">Phaseolus coccineus</name>
    <name type="common">Scarlet runner bean</name>
    <name type="synonym">Phaseolus multiflorus</name>
    <dbReference type="NCBI Taxonomy" id="3886"/>
    <lineage>
        <taxon>Eukaryota</taxon>
        <taxon>Viridiplantae</taxon>
        <taxon>Streptophyta</taxon>
        <taxon>Embryophyta</taxon>
        <taxon>Tracheophyta</taxon>
        <taxon>Spermatophyta</taxon>
        <taxon>Magnoliopsida</taxon>
        <taxon>eudicotyledons</taxon>
        <taxon>Gunneridae</taxon>
        <taxon>Pentapetalae</taxon>
        <taxon>rosids</taxon>
        <taxon>fabids</taxon>
        <taxon>Fabales</taxon>
        <taxon>Fabaceae</taxon>
        <taxon>Papilionoideae</taxon>
        <taxon>50 kb inversion clade</taxon>
        <taxon>NPAAA clade</taxon>
        <taxon>indigoferoid/millettioid clade</taxon>
        <taxon>Phaseoleae</taxon>
        <taxon>Phaseolus</taxon>
    </lineage>
</organism>
<evidence type="ECO:0000313" key="4">
    <source>
        <dbReference type="Proteomes" id="UP001374584"/>
    </source>
</evidence>